<feature type="compositionally biased region" description="Polar residues" evidence="2">
    <location>
        <begin position="224"/>
        <end position="236"/>
    </location>
</feature>
<dbReference type="SUPFAM" id="SSF50044">
    <property type="entry name" value="SH3-domain"/>
    <property type="match status" value="1"/>
</dbReference>
<protein>
    <submittedName>
        <fullName evidence="3">Uncharacterized protein</fullName>
    </submittedName>
</protein>
<dbReference type="Gene3D" id="2.30.30.40">
    <property type="entry name" value="SH3 Domains"/>
    <property type="match status" value="1"/>
</dbReference>
<feature type="region of interest" description="Disordered" evidence="2">
    <location>
        <begin position="144"/>
        <end position="167"/>
    </location>
</feature>
<dbReference type="Proteomes" id="UP000826234">
    <property type="component" value="Unassembled WGS sequence"/>
</dbReference>
<accession>A0ABQ7TL27</accession>
<gene>
    <name evidence="3" type="ORF">JD844_012949</name>
</gene>
<evidence type="ECO:0000313" key="3">
    <source>
        <dbReference type="EMBL" id="KAH0630214.1"/>
    </source>
</evidence>
<organism evidence="3 4">
    <name type="scientific">Phrynosoma platyrhinos</name>
    <name type="common">Desert horned lizard</name>
    <dbReference type="NCBI Taxonomy" id="52577"/>
    <lineage>
        <taxon>Eukaryota</taxon>
        <taxon>Metazoa</taxon>
        <taxon>Chordata</taxon>
        <taxon>Craniata</taxon>
        <taxon>Vertebrata</taxon>
        <taxon>Euteleostomi</taxon>
        <taxon>Lepidosauria</taxon>
        <taxon>Squamata</taxon>
        <taxon>Bifurcata</taxon>
        <taxon>Unidentata</taxon>
        <taxon>Episquamata</taxon>
        <taxon>Toxicofera</taxon>
        <taxon>Iguania</taxon>
        <taxon>Phrynosomatidae</taxon>
        <taxon>Phrynosomatinae</taxon>
        <taxon>Phrynosoma</taxon>
    </lineage>
</organism>
<comment type="caution">
    <text evidence="3">The sequence shown here is derived from an EMBL/GenBank/DDBJ whole genome shotgun (WGS) entry which is preliminary data.</text>
</comment>
<dbReference type="InterPro" id="IPR051627">
    <property type="entry name" value="SLIT-ROBO_RhoGAP"/>
</dbReference>
<evidence type="ECO:0000256" key="2">
    <source>
        <dbReference type="SAM" id="MobiDB-lite"/>
    </source>
</evidence>
<keyword evidence="1" id="KW-0175">Coiled coil</keyword>
<feature type="compositionally biased region" description="Basic and acidic residues" evidence="2">
    <location>
        <begin position="211"/>
        <end position="221"/>
    </location>
</feature>
<evidence type="ECO:0000313" key="4">
    <source>
        <dbReference type="Proteomes" id="UP000826234"/>
    </source>
</evidence>
<feature type="region of interest" description="Disordered" evidence="2">
    <location>
        <begin position="204"/>
        <end position="237"/>
    </location>
</feature>
<dbReference type="PANTHER" id="PTHR14166">
    <property type="entry name" value="SLIT-ROBO RHO GTPASE ACTIVATING PROTEIN"/>
    <property type="match status" value="1"/>
</dbReference>
<feature type="region of interest" description="Disordered" evidence="2">
    <location>
        <begin position="334"/>
        <end position="385"/>
    </location>
</feature>
<dbReference type="InterPro" id="IPR036028">
    <property type="entry name" value="SH3-like_dom_sf"/>
</dbReference>
<reference evidence="3 4" key="1">
    <citation type="journal article" date="2022" name="Gigascience">
        <title>A chromosome-level genome assembly and annotation of the desert horned lizard, Phrynosoma platyrhinos, provides insight into chromosomal rearrangements among reptiles.</title>
        <authorList>
            <person name="Koochekian N."/>
            <person name="Ascanio A."/>
            <person name="Farleigh K."/>
            <person name="Card D.C."/>
            <person name="Schield D.R."/>
            <person name="Castoe T.A."/>
            <person name="Jezkova T."/>
        </authorList>
    </citation>
    <scope>NUCLEOTIDE SEQUENCE [LARGE SCALE GENOMIC DNA]</scope>
    <source>
        <strain evidence="3">NK-2021</strain>
    </source>
</reference>
<feature type="compositionally biased region" description="Polar residues" evidence="2">
    <location>
        <begin position="375"/>
        <end position="385"/>
    </location>
</feature>
<evidence type="ECO:0000256" key="1">
    <source>
        <dbReference type="ARBA" id="ARBA00023054"/>
    </source>
</evidence>
<proteinExistence type="predicted"/>
<dbReference type="EMBL" id="JAIPUX010000439">
    <property type="protein sequence ID" value="KAH0630214.1"/>
    <property type="molecule type" value="Genomic_DNA"/>
</dbReference>
<keyword evidence="4" id="KW-1185">Reference proteome</keyword>
<name>A0ABQ7TL27_PHRPL</name>
<feature type="region of interest" description="Disordered" evidence="2">
    <location>
        <begin position="99"/>
        <end position="131"/>
    </location>
</feature>
<sequence>MVKMRITKNKKEQVYPLTCETQRKKCYQNIVVQDNFPISFLPYPPPDCKEVEQIEAIAKFDYIGRSPRELSFKKGASLLLYHRASEDWDDAFSDSLSQKADSEASSGPLLDDKASSKNDIQSPTDHIPDYGFGGVVGRVRLRSDGAAIPRRRSGADTHSPPRGMGPGIDTPPRAAACPSSPHILPLNRGRIESPEKRRMATFGSAGSINYPDRKTLTDGHPLRPTSSSTRHSSLGDQKSLEAEALAEDIEKTMSTALNELRELERQNTVKQAPDVVLDTLEPMKNPQIGSVNSEPASPLHTIMIRDPDAAMRRSSSSTTEMMTTFKPALSARLAGAQLRPPPMRPIRPVVQHRSSSSSSSGMGSPAVTPTEKIFPNSSSDKSGTM</sequence>